<dbReference type="RefSeq" id="WP_021745743.1">
    <property type="nucleotide sequence ID" value="NZ_KI271378.1"/>
</dbReference>
<organism evidence="2 3">
    <name type="scientific">Leptotrichia wadei (strain F0279)</name>
    <dbReference type="NCBI Taxonomy" id="888055"/>
    <lineage>
        <taxon>Bacteria</taxon>
        <taxon>Fusobacteriati</taxon>
        <taxon>Fusobacteriota</taxon>
        <taxon>Fusobacteriia</taxon>
        <taxon>Fusobacteriales</taxon>
        <taxon>Leptotrichiaceae</taxon>
        <taxon>Leptotrichia</taxon>
    </lineage>
</organism>
<gene>
    <name evidence="2" type="ORF">HMPREF9015_01277</name>
</gene>
<evidence type="ECO:0000256" key="1">
    <source>
        <dbReference type="SAM" id="MobiDB-lite"/>
    </source>
</evidence>
<accession>U2Q102</accession>
<name>U2Q102_LEPWF</name>
<proteinExistence type="predicted"/>
<dbReference type="AlphaFoldDB" id="U2Q102"/>
<dbReference type="Proteomes" id="UP000016626">
    <property type="component" value="Unassembled WGS sequence"/>
</dbReference>
<dbReference type="PATRIC" id="fig|888055.3.peg.1227"/>
<protein>
    <submittedName>
        <fullName evidence="2">Uncharacterized protein</fullName>
    </submittedName>
</protein>
<dbReference type="EMBL" id="AWVM01000072">
    <property type="protein sequence ID" value="ERK49674.1"/>
    <property type="molecule type" value="Genomic_DNA"/>
</dbReference>
<comment type="caution">
    <text evidence="2">The sequence shown here is derived from an EMBL/GenBank/DDBJ whole genome shotgun (WGS) entry which is preliminary data.</text>
</comment>
<dbReference type="HOGENOM" id="CLU_2700295_0_0_0"/>
<evidence type="ECO:0000313" key="2">
    <source>
        <dbReference type="EMBL" id="ERK49674.1"/>
    </source>
</evidence>
<sequence length="73" mass="8336">MSIERKKDEKGNLIFGVGSIDFSNQGEAEIKINELEEEKAKKKKAEKTDLMKEVARLPKKDDKKNKTEVKGRS</sequence>
<evidence type="ECO:0000313" key="3">
    <source>
        <dbReference type="Proteomes" id="UP000016626"/>
    </source>
</evidence>
<feature type="region of interest" description="Disordered" evidence="1">
    <location>
        <begin position="40"/>
        <end position="73"/>
    </location>
</feature>
<reference evidence="2 3" key="1">
    <citation type="submission" date="2013-06" db="EMBL/GenBank/DDBJ databases">
        <authorList>
            <person name="Weinstock G."/>
            <person name="Sodergren E."/>
            <person name="Lobos E.A."/>
            <person name="Fulton L."/>
            <person name="Fulton R."/>
            <person name="Courtney L."/>
            <person name="Fronick C."/>
            <person name="O'Laughlin M."/>
            <person name="Godfrey J."/>
            <person name="Wilson R.M."/>
            <person name="Miner T."/>
            <person name="Farmer C."/>
            <person name="Delehaunty K."/>
            <person name="Cordes M."/>
            <person name="Minx P."/>
            <person name="Tomlinson C."/>
            <person name="Chen J."/>
            <person name="Wollam A."/>
            <person name="Pepin K.H."/>
            <person name="Bhonagiri V."/>
            <person name="Zhang X."/>
            <person name="Warren W."/>
            <person name="Mitreva M."/>
            <person name="Mardis E.R."/>
            <person name="Wilson R.K."/>
        </authorList>
    </citation>
    <scope>NUCLEOTIDE SEQUENCE [LARGE SCALE GENOMIC DNA]</scope>
    <source>
        <strain evidence="2 3">F0279</strain>
    </source>
</reference>